<dbReference type="PANTHER" id="PTHR35492">
    <property type="entry name" value="TRANSDUCIN/WD40 REPEAT-LIKE SUPERFAMILY PROTEIN"/>
    <property type="match status" value="1"/>
</dbReference>
<dbReference type="PANTHER" id="PTHR35492:SF1">
    <property type="entry name" value="TRANSDUCIN_WD40 REPEAT-LIKE SUPERFAMILY PROTEIN"/>
    <property type="match status" value="1"/>
</dbReference>
<organism evidence="3 4">
    <name type="scientific">Nicotiana sylvestris</name>
    <name type="common">Wood tobacco</name>
    <name type="synonym">South American tobacco</name>
    <dbReference type="NCBI Taxonomy" id="4096"/>
    <lineage>
        <taxon>Eukaryota</taxon>
        <taxon>Viridiplantae</taxon>
        <taxon>Streptophyta</taxon>
        <taxon>Embryophyta</taxon>
        <taxon>Tracheophyta</taxon>
        <taxon>Spermatophyta</taxon>
        <taxon>Magnoliopsida</taxon>
        <taxon>eudicotyledons</taxon>
        <taxon>Gunneridae</taxon>
        <taxon>Pentapetalae</taxon>
        <taxon>asterids</taxon>
        <taxon>lamiids</taxon>
        <taxon>Solanales</taxon>
        <taxon>Solanaceae</taxon>
        <taxon>Nicotianoideae</taxon>
        <taxon>Nicotianeae</taxon>
        <taxon>Nicotiana</taxon>
    </lineage>
</organism>
<evidence type="ECO:0000313" key="3">
    <source>
        <dbReference type="Proteomes" id="UP000189701"/>
    </source>
</evidence>
<proteinExistence type="predicted"/>
<protein>
    <submittedName>
        <fullName evidence="4">Uncharacterized protein LOC104247698 isoform X1</fullName>
    </submittedName>
</protein>
<dbReference type="STRING" id="4096.A0A1U7YTE6"/>
<dbReference type="InterPro" id="IPR057442">
    <property type="entry name" value="Beta-prop_At4g14310"/>
</dbReference>
<accession>A0A1U7YTE6</accession>
<reference evidence="4" key="2">
    <citation type="submission" date="2025-08" db="UniProtKB">
        <authorList>
            <consortium name="RefSeq"/>
        </authorList>
    </citation>
    <scope>IDENTIFICATION</scope>
    <source>
        <tissue evidence="4">Leaf</tissue>
    </source>
</reference>
<dbReference type="KEGG" id="nsy:104247698"/>
<sequence>MSTSSVRRLKDRGGAGVKITAPSSTKNLTPLSNKSGSVTSTGGESLRRSAGKENPRPTSRVRAATASSNQKPTLRAMPKMDKAASSSATANAVEVGEPRARWSTSSVPRGRSSSPSEFSKTLSKTSRVSKVSVNSRVLNDKVSENGNRVLKEMEKSGELYGKFDVKSDKIKKSEVKVSKFCDTKELSSSSVSVKSSVVNPNVKYPVLDEVKLKSLVEKSGNIVESNVQIPVLEELKVKSLVEKSGNIVESIVKDSRLVTRSNSYSGVSKEKCVNELGKVGMSVNKYPSKLHEKLAFLEGKVKRIATDIKRTKEMLDMNNPDSSKLIISDIQEKISGIEKAMGNVVDGDGKIGLLSCSKNENVDAGENISGVEKAMGNVVDGDGKVKRIATDIKRTKEMLDMNNPDSSKLIISDIQEKISGIEKAMGNVVDGDGKIGLLSCSKNENVDAGENISGVEKVMCNVVDGDIKIGLLSEKREEKLEDDGKSFVKGLNVEQLEARLFPHHKLLRERTSLKTLMGCTKREELEFVESTGEVKLEKKSISPIDENPIAVEFLASLSKELSKVTTRCEDSCLQITNVQDVDDAVTLEKQNSSSKLLKGKDNVEHLLASDERLESFDDQENKPDMIMEEEPEDSCTYELNEIGRKTSTGGWFVSEGESVLLTHDDSSCSFHDIVHCEEKAEYKPPVGVSSNMWRDCWIIRAPGVDGSSGRYVVAASAGNSMDSGFCSWDFYTRDVRAFHVDDGFSTARAPLASLPNNPMYRRNTLSSIMAPQNQQWWYKPCGPLIVSGASCQRMVRTYDIRDGEQILKWDLQRPMLAMDYSSPLQWRSRGKVVIAETEGLSLWDVNSMSPQPLLSVSSSGRQISALHINNTDAELGGGVRQRVSSSEVEGNDGVFCTSDSINVLDFRHPSGIGLKIPKVGANVQSLFSRGDSLYLGSTTVKSAVKRQVSSQIQQFSLRKQRLCSSYVLPESNAHSHYMALTQVWGNSNFVMGVCGLGLFVFDSYKDDALQSSILDQNNGQNLRETIGPDDLYSPSFDYLSCRVLLISRDRPAMWRYMF</sequence>
<dbReference type="OrthoDB" id="1907242at2759"/>
<evidence type="ECO:0000259" key="2">
    <source>
        <dbReference type="Pfam" id="PF25465"/>
    </source>
</evidence>
<dbReference type="GeneID" id="104247698"/>
<keyword evidence="3" id="KW-1185">Reference proteome</keyword>
<feature type="compositionally biased region" description="Low complexity" evidence="1">
    <location>
        <begin position="103"/>
        <end position="131"/>
    </location>
</feature>
<dbReference type="Pfam" id="PF25465">
    <property type="entry name" value="Beta-prop_At4g14310"/>
    <property type="match status" value="1"/>
</dbReference>
<dbReference type="RefSeq" id="XP_009802080.1">
    <property type="nucleotide sequence ID" value="XM_009803778.1"/>
</dbReference>
<dbReference type="Gene3D" id="2.130.10.10">
    <property type="entry name" value="YVTN repeat-like/Quinoprotein amine dehydrogenase"/>
    <property type="match status" value="1"/>
</dbReference>
<dbReference type="InterPro" id="IPR045289">
    <property type="entry name" value="At4g14310-like"/>
</dbReference>
<name>A0A1U7YTE6_NICSY</name>
<dbReference type="Proteomes" id="UP000189701">
    <property type="component" value="Unplaced"/>
</dbReference>
<evidence type="ECO:0000313" key="4">
    <source>
        <dbReference type="RefSeq" id="XP_009802080.1"/>
    </source>
</evidence>
<dbReference type="eggNOG" id="ENOG502QUEI">
    <property type="taxonomic scope" value="Eukaryota"/>
</dbReference>
<gene>
    <name evidence="4" type="primary">LOC104247698</name>
</gene>
<dbReference type="InterPro" id="IPR015943">
    <property type="entry name" value="WD40/YVTN_repeat-like_dom_sf"/>
</dbReference>
<feature type="region of interest" description="Disordered" evidence="1">
    <location>
        <begin position="1"/>
        <end position="131"/>
    </location>
</feature>
<evidence type="ECO:0000256" key="1">
    <source>
        <dbReference type="SAM" id="MobiDB-lite"/>
    </source>
</evidence>
<dbReference type="SUPFAM" id="SSF50998">
    <property type="entry name" value="Quinoprotein alcohol dehydrogenase-like"/>
    <property type="match status" value="1"/>
</dbReference>
<dbReference type="InterPro" id="IPR011047">
    <property type="entry name" value="Quinoprotein_ADH-like_sf"/>
</dbReference>
<reference evidence="3" key="1">
    <citation type="journal article" date="2013" name="Genome Biol.">
        <title>Reference genomes and transcriptomes of Nicotiana sylvestris and Nicotiana tomentosiformis.</title>
        <authorList>
            <person name="Sierro N."/>
            <person name="Battey J.N."/>
            <person name="Ouadi S."/>
            <person name="Bovet L."/>
            <person name="Goepfert S."/>
            <person name="Bakaher N."/>
            <person name="Peitsch M.C."/>
            <person name="Ivanov N.V."/>
        </authorList>
    </citation>
    <scope>NUCLEOTIDE SEQUENCE [LARGE SCALE GENOMIC DNA]</scope>
</reference>
<feature type="compositionally biased region" description="Basic and acidic residues" evidence="1">
    <location>
        <begin position="45"/>
        <end position="55"/>
    </location>
</feature>
<dbReference type="AlphaFoldDB" id="A0A1U7YTE6"/>
<feature type="compositionally biased region" description="Polar residues" evidence="1">
    <location>
        <begin position="21"/>
        <end position="43"/>
    </location>
</feature>
<feature type="domain" description="At4g14310 8-bladed propeller" evidence="2">
    <location>
        <begin position="770"/>
        <end position="1053"/>
    </location>
</feature>